<evidence type="ECO:0008006" key="3">
    <source>
        <dbReference type="Google" id="ProtNLM"/>
    </source>
</evidence>
<name>A0A927M8C6_9ACTN</name>
<protein>
    <recommendedName>
        <fullName evidence="3">Transposase</fullName>
    </recommendedName>
</protein>
<reference evidence="1" key="1">
    <citation type="submission" date="2020-10" db="EMBL/GenBank/DDBJ databases">
        <title>Sequencing the genomes of 1000 actinobacteria strains.</title>
        <authorList>
            <person name="Klenk H.-P."/>
        </authorList>
    </citation>
    <scope>NUCLEOTIDE SEQUENCE</scope>
    <source>
        <strain evidence="1">DSM 46832</strain>
    </source>
</reference>
<proteinExistence type="predicted"/>
<sequence>MRYRRLVRRYDRKGDHYEAFATIGSTLICYRRLTK</sequence>
<keyword evidence="2" id="KW-1185">Reference proteome</keyword>
<evidence type="ECO:0000313" key="1">
    <source>
        <dbReference type="EMBL" id="MBE1489664.1"/>
    </source>
</evidence>
<dbReference type="AlphaFoldDB" id="A0A927M8C6"/>
<dbReference type="Proteomes" id="UP000649753">
    <property type="component" value="Unassembled WGS sequence"/>
</dbReference>
<dbReference type="EMBL" id="JADBEB010000001">
    <property type="protein sequence ID" value="MBE1489664.1"/>
    <property type="molecule type" value="Genomic_DNA"/>
</dbReference>
<accession>A0A927M8C6</accession>
<gene>
    <name evidence="1" type="ORF">H4W31_005302</name>
</gene>
<organism evidence="1 2">
    <name type="scientific">Plantactinospora soyae</name>
    <dbReference type="NCBI Taxonomy" id="1544732"/>
    <lineage>
        <taxon>Bacteria</taxon>
        <taxon>Bacillati</taxon>
        <taxon>Actinomycetota</taxon>
        <taxon>Actinomycetes</taxon>
        <taxon>Micromonosporales</taxon>
        <taxon>Micromonosporaceae</taxon>
        <taxon>Plantactinospora</taxon>
    </lineage>
</organism>
<evidence type="ECO:0000313" key="2">
    <source>
        <dbReference type="Proteomes" id="UP000649753"/>
    </source>
</evidence>
<comment type="caution">
    <text evidence="1">The sequence shown here is derived from an EMBL/GenBank/DDBJ whole genome shotgun (WGS) entry which is preliminary data.</text>
</comment>